<gene>
    <name evidence="3" type="ORF">DPC56_02450</name>
</gene>
<reference evidence="3 4" key="1">
    <citation type="submission" date="2018-06" db="EMBL/GenBank/DDBJ databases">
        <title>Draft genome sequence of hyperthermophilic methanogen Methanothermobacter tenebrarum sp. MCM-B 1447.</title>
        <authorList>
            <person name="Pore S.D."/>
            <person name="Dagar S."/>
            <person name="Dhakephalkar P.K."/>
        </authorList>
    </citation>
    <scope>NUCLEOTIDE SEQUENCE [LARGE SCALE GENOMIC DNA]</scope>
    <source>
        <strain evidence="3 4">MCM B 1447</strain>
    </source>
</reference>
<evidence type="ECO:0000313" key="3">
    <source>
        <dbReference type="EMBL" id="RAO79643.1"/>
    </source>
</evidence>
<protein>
    <submittedName>
        <fullName evidence="3">Uncharacterized protein</fullName>
    </submittedName>
</protein>
<name>A0A328PE27_9EURY</name>
<proteinExistence type="predicted"/>
<keyword evidence="2" id="KW-0812">Transmembrane</keyword>
<comment type="caution">
    <text evidence="3">The sequence shown here is derived from an EMBL/GenBank/DDBJ whole genome shotgun (WGS) entry which is preliminary data.</text>
</comment>
<dbReference type="AlphaFoldDB" id="A0A328PE27"/>
<dbReference type="EMBL" id="QLOE01000002">
    <property type="protein sequence ID" value="RAO79643.1"/>
    <property type="molecule type" value="Genomic_DNA"/>
</dbReference>
<keyword evidence="4" id="KW-1185">Reference proteome</keyword>
<accession>A0A328PE27</accession>
<dbReference type="Proteomes" id="UP000249782">
    <property type="component" value="Unassembled WGS sequence"/>
</dbReference>
<evidence type="ECO:0000256" key="1">
    <source>
        <dbReference type="SAM" id="Coils"/>
    </source>
</evidence>
<evidence type="ECO:0000256" key="2">
    <source>
        <dbReference type="SAM" id="Phobius"/>
    </source>
</evidence>
<dbReference type="OrthoDB" id="76759at2157"/>
<keyword evidence="1" id="KW-0175">Coiled coil</keyword>
<dbReference type="RefSeq" id="WP_112093473.1">
    <property type="nucleotide sequence ID" value="NZ_QLOE01000002.1"/>
</dbReference>
<feature type="transmembrane region" description="Helical" evidence="2">
    <location>
        <begin position="6"/>
        <end position="25"/>
    </location>
</feature>
<feature type="coiled-coil region" evidence="1">
    <location>
        <begin position="107"/>
        <end position="152"/>
    </location>
</feature>
<evidence type="ECO:0000313" key="4">
    <source>
        <dbReference type="Proteomes" id="UP000249782"/>
    </source>
</evidence>
<sequence length="154" mass="17709">MSALELLAILILAGAIIVLLYYYLIESGNVKTRLRSRVYNMGGKLTEEEGGRMSVSEKVSDVSDRIIHKVKEVPISTDIISSKIDAFLEEKSDELIKDWELATKDDIKTLQSRLDLVSRNISELEQRFNEYRGYTNKKLESLDKRLKKLEDKIK</sequence>
<keyword evidence="2" id="KW-1133">Transmembrane helix</keyword>
<organism evidence="3 4">
    <name type="scientific">Methanothermobacter tenebrarum</name>
    <dbReference type="NCBI Taxonomy" id="680118"/>
    <lineage>
        <taxon>Archaea</taxon>
        <taxon>Methanobacteriati</taxon>
        <taxon>Methanobacteriota</taxon>
        <taxon>Methanomada group</taxon>
        <taxon>Methanobacteria</taxon>
        <taxon>Methanobacteriales</taxon>
        <taxon>Methanobacteriaceae</taxon>
        <taxon>Methanothermobacter</taxon>
    </lineage>
</organism>
<keyword evidence="2" id="KW-0472">Membrane</keyword>